<evidence type="ECO:0000256" key="4">
    <source>
        <dbReference type="ARBA" id="ARBA00022832"/>
    </source>
</evidence>
<keyword evidence="9 10" id="KW-0472">Membrane</keyword>
<feature type="transmembrane region" description="Helical" evidence="10">
    <location>
        <begin position="71"/>
        <end position="90"/>
    </location>
</feature>
<keyword evidence="8" id="KW-0443">Lipid metabolism</keyword>
<evidence type="ECO:0000259" key="11">
    <source>
        <dbReference type="Pfam" id="PF00487"/>
    </source>
</evidence>
<dbReference type="PANTHER" id="PTHR11351:SF33">
    <property type="entry name" value="DELTA-9 FATTY ACID DESATURASE, DESA"/>
    <property type="match status" value="1"/>
</dbReference>
<dbReference type="InterPro" id="IPR005804">
    <property type="entry name" value="FA_desaturase_dom"/>
</dbReference>
<dbReference type="EMBL" id="PUGF01000016">
    <property type="protein sequence ID" value="PRC92074.1"/>
    <property type="molecule type" value="Genomic_DNA"/>
</dbReference>
<dbReference type="PANTHER" id="PTHR11351">
    <property type="entry name" value="ACYL-COA DESATURASE"/>
    <property type="match status" value="1"/>
</dbReference>
<dbReference type="CDD" id="cd03505">
    <property type="entry name" value="Delta9-FADS-like"/>
    <property type="match status" value="1"/>
</dbReference>
<keyword evidence="6" id="KW-0560">Oxidoreductase</keyword>
<dbReference type="Pfam" id="PF01610">
    <property type="entry name" value="DDE_Tnp_ISL3"/>
    <property type="match status" value="1"/>
</dbReference>
<evidence type="ECO:0000256" key="3">
    <source>
        <dbReference type="ARBA" id="ARBA00022692"/>
    </source>
</evidence>
<evidence type="ECO:0000313" key="14">
    <source>
        <dbReference type="Proteomes" id="UP000237839"/>
    </source>
</evidence>
<evidence type="ECO:0000256" key="8">
    <source>
        <dbReference type="ARBA" id="ARBA00023098"/>
    </source>
</evidence>
<gene>
    <name evidence="13" type="ORF">S2091_3209</name>
</gene>
<comment type="caution">
    <text evidence="13">The sequence shown here is derived from an EMBL/GenBank/DDBJ whole genome shotgun (WGS) entry which is preliminary data.</text>
</comment>
<accession>A0A2S9GWI2</accession>
<evidence type="ECO:0000256" key="5">
    <source>
        <dbReference type="ARBA" id="ARBA00022989"/>
    </source>
</evidence>
<dbReference type="GO" id="GO:0006631">
    <property type="term" value="P:fatty acid metabolic process"/>
    <property type="evidence" value="ECO:0007669"/>
    <property type="project" value="UniProtKB-KW"/>
</dbReference>
<evidence type="ECO:0000256" key="10">
    <source>
        <dbReference type="SAM" id="Phobius"/>
    </source>
</evidence>
<organism evidence="13 14">
    <name type="scientific">Solimicrobium silvestre</name>
    <dbReference type="NCBI Taxonomy" id="2099400"/>
    <lineage>
        <taxon>Bacteria</taxon>
        <taxon>Pseudomonadati</taxon>
        <taxon>Pseudomonadota</taxon>
        <taxon>Betaproteobacteria</taxon>
        <taxon>Burkholderiales</taxon>
        <taxon>Oxalobacteraceae</taxon>
        <taxon>Solimicrobium</taxon>
    </lineage>
</organism>
<sequence length="447" mass="51551">MLVGSFWLSISKFEYNTVQVKNNSGVKSSYLASHRATETSFKQELNILSNFMTAALDFLANGFTRASGWEVFIFTMIVTHITIVSVTIFLHRCQAHRALDLHALPSHFFRFWLWLTTGQVTKEWASIHRKHHAKCETEEDPHSPVTRGIKKVFWQGAELYRAESKNKETMTKYGHGTPDDWIERNLYTRFSWQGVALMLVINIMLFGVIGITVWAVQMLWIPVNAAGIINGIGHYWGYRNYDCADASTNILPIGILIGGEELHNNHHTFGTSAKFSSKWYEFDIGWFYIRIMQMCGLATVKKVAPEPKLLAKNTVVDQMTLQSVIANRYEVMAKYTKSLKKMWRVELEHLRDKAKLEDAFLASSKKLLQCEPAKLQAVDMQQLKELFAHSKALKTMHEMRVELNVIWDRSNDTREQLVQKLQDWCARAEASGIQALEEFAFRLRRYA</sequence>
<evidence type="ECO:0000256" key="9">
    <source>
        <dbReference type="ARBA" id="ARBA00023136"/>
    </source>
</evidence>
<protein>
    <submittedName>
        <fullName evidence="13">Fatty acid desaturase</fullName>
    </submittedName>
</protein>
<keyword evidence="7" id="KW-0408">Iron</keyword>
<proteinExistence type="inferred from homology"/>
<evidence type="ECO:0000259" key="12">
    <source>
        <dbReference type="Pfam" id="PF01610"/>
    </source>
</evidence>
<keyword evidence="5 10" id="KW-1133">Transmembrane helix</keyword>
<evidence type="ECO:0000256" key="1">
    <source>
        <dbReference type="ARBA" id="ARBA00004141"/>
    </source>
</evidence>
<dbReference type="GO" id="GO:0016717">
    <property type="term" value="F:oxidoreductase activity, acting on paired donors, with oxidation of a pair of donors resulting in the reduction of molecular oxygen to two molecules of water"/>
    <property type="evidence" value="ECO:0007669"/>
    <property type="project" value="InterPro"/>
</dbReference>
<comment type="subcellular location">
    <subcellularLocation>
        <location evidence="1">Membrane</location>
        <topology evidence="1">Multi-pass membrane protein</topology>
    </subcellularLocation>
</comment>
<keyword evidence="4" id="KW-0276">Fatty acid metabolism</keyword>
<dbReference type="Proteomes" id="UP000237839">
    <property type="component" value="Unassembled WGS sequence"/>
</dbReference>
<dbReference type="GO" id="GO:0016020">
    <property type="term" value="C:membrane"/>
    <property type="evidence" value="ECO:0007669"/>
    <property type="project" value="UniProtKB-SubCell"/>
</dbReference>
<evidence type="ECO:0000256" key="7">
    <source>
        <dbReference type="ARBA" id="ARBA00023004"/>
    </source>
</evidence>
<reference evidence="13 14" key="1">
    <citation type="submission" date="2018-02" db="EMBL/GenBank/DDBJ databases">
        <title>Solimicrobium silvestre gen. nov., sp. nov., isolated from alpine forest soil.</title>
        <authorList>
            <person name="Margesin R."/>
            <person name="Albuquerque L."/>
            <person name="Zhang D.-C."/>
            <person name="Froufe H.J.C."/>
            <person name="Severino R."/>
            <person name="Roxo I."/>
            <person name="Egas C."/>
            <person name="Da Costa M.S."/>
        </authorList>
    </citation>
    <scope>NUCLEOTIDE SEQUENCE [LARGE SCALE GENOMIC DNA]</scope>
    <source>
        <strain evidence="13 14">S20-91</strain>
    </source>
</reference>
<dbReference type="AlphaFoldDB" id="A0A2S9GWI2"/>
<comment type="similarity">
    <text evidence="2">Belongs to the fatty acid desaturase type 2 family.</text>
</comment>
<dbReference type="InterPro" id="IPR002560">
    <property type="entry name" value="Transposase_DDE"/>
</dbReference>
<feature type="domain" description="Fatty acid desaturase" evidence="11">
    <location>
        <begin position="68"/>
        <end position="270"/>
    </location>
</feature>
<dbReference type="InterPro" id="IPR015876">
    <property type="entry name" value="Acyl-CoA_DS"/>
</dbReference>
<keyword evidence="14" id="KW-1185">Reference proteome</keyword>
<feature type="transmembrane region" description="Helical" evidence="10">
    <location>
        <begin position="194"/>
        <end position="220"/>
    </location>
</feature>
<feature type="domain" description="Transposase IS204/IS1001/IS1096/IS1165 DDE" evidence="12">
    <location>
        <begin position="315"/>
        <end position="446"/>
    </location>
</feature>
<keyword evidence="3 10" id="KW-0812">Transmembrane</keyword>
<evidence type="ECO:0000256" key="6">
    <source>
        <dbReference type="ARBA" id="ARBA00023002"/>
    </source>
</evidence>
<evidence type="ECO:0000313" key="13">
    <source>
        <dbReference type="EMBL" id="PRC92074.1"/>
    </source>
</evidence>
<name>A0A2S9GWI2_9BURK</name>
<evidence type="ECO:0000256" key="2">
    <source>
        <dbReference type="ARBA" id="ARBA00008749"/>
    </source>
</evidence>
<dbReference type="Pfam" id="PF00487">
    <property type="entry name" value="FA_desaturase"/>
    <property type="match status" value="1"/>
</dbReference>